<dbReference type="Proteomes" id="UP000005990">
    <property type="component" value="Unassembled WGS sequence"/>
</dbReference>
<comment type="similarity">
    <text evidence="1">Belongs to the GTP cyclohydrolase I type 2/NIF3 family.</text>
</comment>
<evidence type="ECO:0000256" key="4">
    <source>
        <dbReference type="ARBA" id="ARBA00022723"/>
    </source>
</evidence>
<feature type="binding site" evidence="5">
    <location>
        <position position="70"/>
    </location>
    <ligand>
        <name>a divalent metal cation</name>
        <dbReference type="ChEBI" id="CHEBI:60240"/>
        <label>1</label>
    </ligand>
</feature>
<name>E4KLT6_9LACT</name>
<evidence type="ECO:0000313" key="6">
    <source>
        <dbReference type="EMBL" id="EFR31947.1"/>
    </source>
</evidence>
<dbReference type="eggNOG" id="COG0327">
    <property type="taxonomic scope" value="Bacteria"/>
</dbReference>
<dbReference type="Gene3D" id="3.40.1390.30">
    <property type="entry name" value="NIF3 (NGG1p interacting factor 3)-like"/>
    <property type="match status" value="2"/>
</dbReference>
<dbReference type="OrthoDB" id="9792792at2"/>
<dbReference type="RefSeq" id="WP_006417433.1">
    <property type="nucleotide sequence ID" value="NZ_AENN01000001.1"/>
</dbReference>
<dbReference type="Pfam" id="PF01784">
    <property type="entry name" value="DUF34_NIF3"/>
    <property type="match status" value="1"/>
</dbReference>
<dbReference type="AlphaFoldDB" id="E4KLT6"/>
<comment type="caution">
    <text evidence="6">The sequence shown here is derived from an EMBL/GenBank/DDBJ whole genome shotgun (WGS) entry which is preliminary data.</text>
</comment>
<keyword evidence="4 5" id="KW-0479">Metal-binding</keyword>
<comment type="subunit">
    <text evidence="2">Homohexamer.</text>
</comment>
<dbReference type="GO" id="GO:0046872">
    <property type="term" value="F:metal ion binding"/>
    <property type="evidence" value="ECO:0007669"/>
    <property type="project" value="UniProtKB-KW"/>
</dbReference>
<proteinExistence type="inferred from homology"/>
<feature type="binding site" evidence="5">
    <location>
        <position position="69"/>
    </location>
    <ligand>
        <name>a divalent metal cation</name>
        <dbReference type="ChEBI" id="CHEBI:60240"/>
        <label>1</label>
    </ligand>
</feature>
<dbReference type="STRING" id="908337.HMPREF9257_0918"/>
<evidence type="ECO:0000256" key="3">
    <source>
        <dbReference type="ARBA" id="ARBA00022112"/>
    </source>
</evidence>
<gene>
    <name evidence="6" type="ORF">HMPREF9257_0918</name>
</gene>
<reference evidence="6 7" key="1">
    <citation type="submission" date="2010-10" db="EMBL/GenBank/DDBJ databases">
        <authorList>
            <person name="Durkin A.S."/>
            <person name="Madupu R."/>
            <person name="Torralba M."/>
            <person name="Gillis M."/>
            <person name="Methe B."/>
            <person name="Sutton G."/>
            <person name="Nelson K.E."/>
        </authorList>
    </citation>
    <scope>NUCLEOTIDE SEQUENCE [LARGE SCALE GENOMIC DNA]</scope>
    <source>
        <strain evidence="6 7">ACS-139-V-Col8</strain>
    </source>
</reference>
<evidence type="ECO:0000256" key="1">
    <source>
        <dbReference type="ARBA" id="ARBA00006964"/>
    </source>
</evidence>
<sequence>MTRNKISYGNLQAFLNELYPQSLAESWDKVGNHFGQASDSVKKILVALELRPQVIQEAIDLGIDTIVMHHPPIFHGINRFDYADPEVAMYAELIKHDIKVFALHTNLDVAPNGMNDWLAQALDLEDIQAVTPDEVSGNPGLARMGHFSQPLTRTQVLAKIKSAFKVDSLTYMESQEKPAYQSLAVIGGAGGSELEDIKASGVDVFVTGDISHHVGHQALDTGMLVVDASHYIEAIFIEKMTDILEKAKIKKQWAVTIQASKANTNPFQYFN</sequence>
<accession>E4KLT6</accession>
<dbReference type="InterPro" id="IPR036069">
    <property type="entry name" value="DUF34/NIF3_sf"/>
</dbReference>
<dbReference type="EMBL" id="AENN01000001">
    <property type="protein sequence ID" value="EFR31947.1"/>
    <property type="molecule type" value="Genomic_DNA"/>
</dbReference>
<dbReference type="SUPFAM" id="SSF102705">
    <property type="entry name" value="NIF3 (NGG1p interacting factor 3)-like"/>
    <property type="match status" value="1"/>
</dbReference>
<feature type="binding site" evidence="5">
    <location>
        <position position="233"/>
    </location>
    <ligand>
        <name>a divalent metal cation</name>
        <dbReference type="ChEBI" id="CHEBI:60240"/>
        <label>1</label>
    </ligand>
</feature>
<evidence type="ECO:0000256" key="5">
    <source>
        <dbReference type="PIRSR" id="PIRSR602678-1"/>
    </source>
</evidence>
<keyword evidence="7" id="KW-1185">Reference proteome</keyword>
<feature type="binding site" evidence="5">
    <location>
        <position position="108"/>
    </location>
    <ligand>
        <name>a divalent metal cation</name>
        <dbReference type="ChEBI" id="CHEBI:60240"/>
        <label>1</label>
    </ligand>
</feature>
<feature type="binding site" evidence="5">
    <location>
        <position position="230"/>
    </location>
    <ligand>
        <name>a divalent metal cation</name>
        <dbReference type="ChEBI" id="CHEBI:60240"/>
        <label>1</label>
    </ligand>
</feature>
<dbReference type="PANTHER" id="PTHR13799:SF14">
    <property type="entry name" value="GTP CYCLOHYDROLASE 1 TYPE 2 HOMOLOG"/>
    <property type="match status" value="1"/>
</dbReference>
<dbReference type="NCBIfam" id="TIGR00486">
    <property type="entry name" value="YbgI_SA1388"/>
    <property type="match status" value="1"/>
</dbReference>
<dbReference type="PANTHER" id="PTHR13799">
    <property type="entry name" value="NGG1 INTERACTING FACTOR 3"/>
    <property type="match status" value="1"/>
</dbReference>
<organism evidence="6 7">
    <name type="scientific">Eremococcus coleocola ACS-139-V-Col8</name>
    <dbReference type="NCBI Taxonomy" id="908337"/>
    <lineage>
        <taxon>Bacteria</taxon>
        <taxon>Bacillati</taxon>
        <taxon>Bacillota</taxon>
        <taxon>Bacilli</taxon>
        <taxon>Lactobacillales</taxon>
        <taxon>Aerococcaceae</taxon>
        <taxon>Eremococcus</taxon>
    </lineage>
</organism>
<dbReference type="InterPro" id="IPR002678">
    <property type="entry name" value="DUF34/NIF3"/>
</dbReference>
<dbReference type="FunFam" id="3.40.1390.30:FF:000001">
    <property type="entry name" value="GTP cyclohydrolase 1 type 2"/>
    <property type="match status" value="1"/>
</dbReference>
<evidence type="ECO:0000256" key="2">
    <source>
        <dbReference type="ARBA" id="ARBA00011643"/>
    </source>
</evidence>
<protein>
    <recommendedName>
        <fullName evidence="3">GTP cyclohydrolase 1 type 2 homolog</fullName>
    </recommendedName>
</protein>
<evidence type="ECO:0000313" key="7">
    <source>
        <dbReference type="Proteomes" id="UP000005990"/>
    </source>
</evidence>
<dbReference type="GO" id="GO:0005737">
    <property type="term" value="C:cytoplasm"/>
    <property type="evidence" value="ECO:0007669"/>
    <property type="project" value="TreeGrafter"/>
</dbReference>